<reference evidence="1 2" key="1">
    <citation type="journal article" date="2014" name="Nat. Commun.">
        <title>Klebsormidium flaccidum genome reveals primary factors for plant terrestrial adaptation.</title>
        <authorList>
            <person name="Hori K."/>
            <person name="Maruyama F."/>
            <person name="Fujisawa T."/>
            <person name="Togashi T."/>
            <person name="Yamamoto N."/>
            <person name="Seo M."/>
            <person name="Sato S."/>
            <person name="Yamada T."/>
            <person name="Mori H."/>
            <person name="Tajima N."/>
            <person name="Moriyama T."/>
            <person name="Ikeuchi M."/>
            <person name="Watanabe M."/>
            <person name="Wada H."/>
            <person name="Kobayashi K."/>
            <person name="Saito M."/>
            <person name="Masuda T."/>
            <person name="Sasaki-Sekimoto Y."/>
            <person name="Mashiguchi K."/>
            <person name="Awai K."/>
            <person name="Shimojima M."/>
            <person name="Masuda S."/>
            <person name="Iwai M."/>
            <person name="Nobusawa T."/>
            <person name="Narise T."/>
            <person name="Kondo S."/>
            <person name="Saito H."/>
            <person name="Sato R."/>
            <person name="Murakawa M."/>
            <person name="Ihara Y."/>
            <person name="Oshima-Yamada Y."/>
            <person name="Ohtaka K."/>
            <person name="Satoh M."/>
            <person name="Sonobe K."/>
            <person name="Ishii M."/>
            <person name="Ohtani R."/>
            <person name="Kanamori-Sato M."/>
            <person name="Honoki R."/>
            <person name="Miyazaki D."/>
            <person name="Mochizuki H."/>
            <person name="Umetsu J."/>
            <person name="Higashi K."/>
            <person name="Shibata D."/>
            <person name="Kamiya Y."/>
            <person name="Sato N."/>
            <person name="Nakamura Y."/>
            <person name="Tabata S."/>
            <person name="Ida S."/>
            <person name="Kurokawa K."/>
            <person name="Ohta H."/>
        </authorList>
    </citation>
    <scope>NUCLEOTIDE SEQUENCE [LARGE SCALE GENOMIC DNA]</scope>
    <source>
        <strain evidence="1 2">NIES-2285</strain>
    </source>
</reference>
<accession>A0A1Y1HTA6</accession>
<dbReference type="AlphaFoldDB" id="A0A1Y1HTA6"/>
<evidence type="ECO:0000313" key="2">
    <source>
        <dbReference type="Proteomes" id="UP000054558"/>
    </source>
</evidence>
<organism evidence="1 2">
    <name type="scientific">Klebsormidium nitens</name>
    <name type="common">Green alga</name>
    <name type="synonym">Ulothrix nitens</name>
    <dbReference type="NCBI Taxonomy" id="105231"/>
    <lineage>
        <taxon>Eukaryota</taxon>
        <taxon>Viridiplantae</taxon>
        <taxon>Streptophyta</taxon>
        <taxon>Klebsormidiophyceae</taxon>
        <taxon>Klebsormidiales</taxon>
        <taxon>Klebsormidiaceae</taxon>
        <taxon>Klebsormidium</taxon>
    </lineage>
</organism>
<keyword evidence="2" id="KW-1185">Reference proteome</keyword>
<protein>
    <submittedName>
        <fullName evidence="1">Uncharacterized protein</fullName>
    </submittedName>
</protein>
<dbReference type="EMBL" id="DF237027">
    <property type="protein sequence ID" value="GAQ81353.1"/>
    <property type="molecule type" value="Genomic_DNA"/>
</dbReference>
<gene>
    <name evidence="1" type="ORF">KFL_000780150</name>
</gene>
<dbReference type="Proteomes" id="UP000054558">
    <property type="component" value="Unassembled WGS sequence"/>
</dbReference>
<sequence>MSPMSVLRSLAPYRGHLSTYSRSALQPDVPLAVRSAAYGFSPPHSTSFATKIWKEGDRHMMEIDGRKVEALDYSSMNKLEPEVTGLTTNVWLSQKYPGRVWISHVEDDDRPWEWEELDAGHLFPMFQKKSGPKEPASEE</sequence>
<evidence type="ECO:0000313" key="1">
    <source>
        <dbReference type="EMBL" id="GAQ81353.1"/>
    </source>
</evidence>
<name>A0A1Y1HTA6_KLENI</name>
<proteinExistence type="predicted"/>